<dbReference type="Pfam" id="PF07690">
    <property type="entry name" value="MFS_1"/>
    <property type="match status" value="2"/>
</dbReference>
<feature type="transmembrane region" description="Helical" evidence="6">
    <location>
        <begin position="256"/>
        <end position="274"/>
    </location>
</feature>
<dbReference type="RefSeq" id="WP_092739922.1">
    <property type="nucleotide sequence ID" value="NZ_FNOV01000006.1"/>
</dbReference>
<comment type="subcellular location">
    <subcellularLocation>
        <location evidence="1">Membrane</location>
        <topology evidence="1">Multi-pass membrane protein</topology>
    </subcellularLocation>
</comment>
<evidence type="ECO:0000313" key="8">
    <source>
        <dbReference type="EMBL" id="SDY20339.1"/>
    </source>
</evidence>
<feature type="transmembrane region" description="Helical" evidence="6">
    <location>
        <begin position="508"/>
        <end position="526"/>
    </location>
</feature>
<dbReference type="PANTHER" id="PTHR19432">
    <property type="entry name" value="SUGAR TRANSPORTER"/>
    <property type="match status" value="1"/>
</dbReference>
<feature type="transmembrane region" description="Helical" evidence="6">
    <location>
        <begin position="60"/>
        <end position="80"/>
    </location>
</feature>
<evidence type="ECO:0000313" key="9">
    <source>
        <dbReference type="Proteomes" id="UP000199249"/>
    </source>
</evidence>
<protein>
    <submittedName>
        <fullName evidence="8">Maltose/moltooligosaccharide transporter</fullName>
    </submittedName>
</protein>
<name>A0A1H3HZR4_9BACT</name>
<dbReference type="GO" id="GO:0016020">
    <property type="term" value="C:membrane"/>
    <property type="evidence" value="ECO:0007669"/>
    <property type="project" value="UniProtKB-SubCell"/>
</dbReference>
<feature type="transmembrane region" description="Helical" evidence="6">
    <location>
        <begin position="475"/>
        <end position="502"/>
    </location>
</feature>
<dbReference type="STRING" id="651662.SAMN04488069_106200"/>
<keyword evidence="4 6" id="KW-1133">Transmembrane helix</keyword>
<dbReference type="AlphaFoldDB" id="A0A1H3HZR4"/>
<dbReference type="EMBL" id="FNOV01000006">
    <property type="protein sequence ID" value="SDY20339.1"/>
    <property type="molecule type" value="Genomic_DNA"/>
</dbReference>
<feature type="domain" description="Major facilitator superfamily (MFS) profile" evidence="7">
    <location>
        <begin position="351"/>
        <end position="559"/>
    </location>
</feature>
<dbReference type="InterPro" id="IPR020846">
    <property type="entry name" value="MFS_dom"/>
</dbReference>
<sequence>MASPTATVSADTRDKPRMSFWQIWNMSFGFLGIQFGFELQNSNVSRIFETLGASKDDLPLLWIAAPLTGLLVQPIIGYFSDRTWHPTWGRRRPFFFLGAVLATLSLFIMPNSGSLLIAAGMLWVMDASINISMEPFRAFVGDLLPNNQRTTGFATQSFFIGVGSVIAAGLPWVFTNLFDIANTAPQGQIPPSVKYAFYAGGVAFFLAVMYTVLTTREYPPADMAEFEREKAGTRVFDGLKESFMGIFHMPKAMQQLAVVQLFTWFALFAMWIYSTNAITSNIYDMHVDNQLFAKIEQRVQAASASVKDVAAKSFFDLSAATTTEMQAKELTALRNDLADINRFQSGSPDKVITTNLAGYALKSTDFTPAEVATLTRVQQQYNDGADWLGICSSVRNGVAALFAFLLPVLARRTSRRFTHMLCLVVGGLGLISLRFVDTPALLAVAMGLVGIAWASILSMPYAMLAGALPANRMGYYMGVFNFFIVIPQIVAATVLGFLTIHLFSGNTLSVLVLGGVTMVIGGLLTLRVDDADDIRLVSAEPVALPGGGYDAPVETDPRL</sequence>
<accession>A0A1H3HZR4</accession>
<keyword evidence="3 6" id="KW-0812">Transmembrane</keyword>
<feature type="transmembrane region" description="Helical" evidence="6">
    <location>
        <begin position="92"/>
        <end position="109"/>
    </location>
</feature>
<feature type="transmembrane region" description="Helical" evidence="6">
    <location>
        <begin position="153"/>
        <end position="175"/>
    </location>
</feature>
<keyword evidence="5 6" id="KW-0472">Membrane</keyword>
<feature type="transmembrane region" description="Helical" evidence="6">
    <location>
        <begin position="442"/>
        <end position="463"/>
    </location>
</feature>
<dbReference type="SUPFAM" id="SSF103473">
    <property type="entry name" value="MFS general substrate transporter"/>
    <property type="match status" value="2"/>
</dbReference>
<feature type="transmembrane region" description="Helical" evidence="6">
    <location>
        <begin position="23"/>
        <end position="40"/>
    </location>
</feature>
<keyword evidence="2" id="KW-0813">Transport</keyword>
<reference evidence="9" key="1">
    <citation type="submission" date="2016-10" db="EMBL/GenBank/DDBJ databases">
        <authorList>
            <person name="Varghese N."/>
            <person name="Submissions S."/>
        </authorList>
    </citation>
    <scope>NUCLEOTIDE SEQUENCE [LARGE SCALE GENOMIC DNA]</scope>
    <source>
        <strain evidence="9">CGMCC 1.8975</strain>
    </source>
</reference>
<feature type="transmembrane region" description="Helical" evidence="6">
    <location>
        <begin position="417"/>
        <end position="436"/>
    </location>
</feature>
<proteinExistence type="predicted"/>
<evidence type="ECO:0000256" key="4">
    <source>
        <dbReference type="ARBA" id="ARBA00022989"/>
    </source>
</evidence>
<evidence type="ECO:0000256" key="5">
    <source>
        <dbReference type="ARBA" id="ARBA00023136"/>
    </source>
</evidence>
<gene>
    <name evidence="8" type="ORF">SAMN04488069_106200</name>
</gene>
<evidence type="ECO:0000256" key="2">
    <source>
        <dbReference type="ARBA" id="ARBA00022448"/>
    </source>
</evidence>
<dbReference type="PANTHER" id="PTHR19432:SF35">
    <property type="entry name" value="SOLUTE CARRIER FAMILY 45 MEMBER 3 ISOFORM X1"/>
    <property type="match status" value="1"/>
</dbReference>
<dbReference type="InterPro" id="IPR011701">
    <property type="entry name" value="MFS"/>
</dbReference>
<dbReference type="InterPro" id="IPR036259">
    <property type="entry name" value="MFS_trans_sf"/>
</dbReference>
<evidence type="ECO:0000259" key="7">
    <source>
        <dbReference type="PROSITE" id="PS50850"/>
    </source>
</evidence>
<evidence type="ECO:0000256" key="1">
    <source>
        <dbReference type="ARBA" id="ARBA00004141"/>
    </source>
</evidence>
<organism evidence="8 9">
    <name type="scientific">Hymenobacter psychrophilus</name>
    <dbReference type="NCBI Taxonomy" id="651662"/>
    <lineage>
        <taxon>Bacteria</taxon>
        <taxon>Pseudomonadati</taxon>
        <taxon>Bacteroidota</taxon>
        <taxon>Cytophagia</taxon>
        <taxon>Cytophagales</taxon>
        <taxon>Hymenobacteraceae</taxon>
        <taxon>Hymenobacter</taxon>
    </lineage>
</organism>
<feature type="transmembrane region" description="Helical" evidence="6">
    <location>
        <begin position="195"/>
        <end position="213"/>
    </location>
</feature>
<dbReference type="OrthoDB" id="7584869at2"/>
<dbReference type="GO" id="GO:0022857">
    <property type="term" value="F:transmembrane transporter activity"/>
    <property type="evidence" value="ECO:0007669"/>
    <property type="project" value="InterPro"/>
</dbReference>
<dbReference type="Proteomes" id="UP000199249">
    <property type="component" value="Unassembled WGS sequence"/>
</dbReference>
<dbReference type="Gene3D" id="1.20.1250.20">
    <property type="entry name" value="MFS general substrate transporter like domains"/>
    <property type="match status" value="2"/>
</dbReference>
<keyword evidence="9" id="KW-1185">Reference proteome</keyword>
<evidence type="ECO:0000256" key="6">
    <source>
        <dbReference type="SAM" id="Phobius"/>
    </source>
</evidence>
<dbReference type="PROSITE" id="PS50850">
    <property type="entry name" value="MFS"/>
    <property type="match status" value="1"/>
</dbReference>
<evidence type="ECO:0000256" key="3">
    <source>
        <dbReference type="ARBA" id="ARBA00022692"/>
    </source>
</evidence>